<protein>
    <submittedName>
        <fullName evidence="4">Copper resistance protein CopC</fullName>
    </submittedName>
</protein>
<dbReference type="GO" id="GO:0046688">
    <property type="term" value="P:response to copper ion"/>
    <property type="evidence" value="ECO:0007669"/>
    <property type="project" value="InterPro"/>
</dbReference>
<organism evidence="4 5">
    <name type="scientific">Nocardioides panacis</name>
    <dbReference type="NCBI Taxonomy" id="2849501"/>
    <lineage>
        <taxon>Bacteria</taxon>
        <taxon>Bacillati</taxon>
        <taxon>Actinomycetota</taxon>
        <taxon>Actinomycetes</taxon>
        <taxon>Propionibacteriales</taxon>
        <taxon>Nocardioidaceae</taxon>
        <taxon>Nocardioides</taxon>
    </lineage>
</organism>
<dbReference type="Proteomes" id="UP000683575">
    <property type="component" value="Chromosome"/>
</dbReference>
<name>A0A975T0N5_9ACTN</name>
<gene>
    <name evidence="4" type="ORF">KRR39_02260</name>
</gene>
<dbReference type="PROSITE" id="PS51257">
    <property type="entry name" value="PROKAR_LIPOPROTEIN"/>
    <property type="match status" value="1"/>
</dbReference>
<dbReference type="AlphaFoldDB" id="A0A975T0N5"/>
<dbReference type="RefSeq" id="WP_216940388.1">
    <property type="nucleotide sequence ID" value="NZ_CP077062.1"/>
</dbReference>
<keyword evidence="5" id="KW-1185">Reference proteome</keyword>
<dbReference type="Pfam" id="PF04234">
    <property type="entry name" value="CopC"/>
    <property type="match status" value="1"/>
</dbReference>
<keyword evidence="1" id="KW-1133">Transmembrane helix</keyword>
<feature type="domain" description="CopC" evidence="3">
    <location>
        <begin position="31"/>
        <end position="123"/>
    </location>
</feature>
<evidence type="ECO:0000256" key="1">
    <source>
        <dbReference type="SAM" id="Phobius"/>
    </source>
</evidence>
<reference evidence="4" key="1">
    <citation type="submission" date="2021-06" db="EMBL/GenBank/DDBJ databases">
        <title>Complete genome sequence of Nocardioides sp. G188.</title>
        <authorList>
            <person name="Im W.-T."/>
        </authorList>
    </citation>
    <scope>NUCLEOTIDE SEQUENCE</scope>
    <source>
        <strain evidence="4">G188</strain>
    </source>
</reference>
<keyword evidence="2" id="KW-0732">Signal</keyword>
<evidence type="ECO:0000256" key="2">
    <source>
        <dbReference type="SAM" id="SignalP"/>
    </source>
</evidence>
<dbReference type="InterPro" id="IPR007348">
    <property type="entry name" value="CopC_dom"/>
</dbReference>
<dbReference type="KEGG" id="nps:KRR39_02260"/>
<dbReference type="GO" id="GO:0042597">
    <property type="term" value="C:periplasmic space"/>
    <property type="evidence" value="ECO:0007669"/>
    <property type="project" value="InterPro"/>
</dbReference>
<feature type="transmembrane region" description="Helical" evidence="1">
    <location>
        <begin position="161"/>
        <end position="180"/>
    </location>
</feature>
<dbReference type="GO" id="GO:0005507">
    <property type="term" value="F:copper ion binding"/>
    <property type="evidence" value="ECO:0007669"/>
    <property type="project" value="InterPro"/>
</dbReference>
<proteinExistence type="predicted"/>
<evidence type="ECO:0000313" key="4">
    <source>
        <dbReference type="EMBL" id="QWZ08703.1"/>
    </source>
</evidence>
<dbReference type="EMBL" id="CP077062">
    <property type="protein sequence ID" value="QWZ08703.1"/>
    <property type="molecule type" value="Genomic_DNA"/>
</dbReference>
<evidence type="ECO:0000259" key="3">
    <source>
        <dbReference type="Pfam" id="PF04234"/>
    </source>
</evidence>
<evidence type="ECO:0000313" key="5">
    <source>
        <dbReference type="Proteomes" id="UP000683575"/>
    </source>
</evidence>
<keyword evidence="1" id="KW-0812">Transmembrane</keyword>
<keyword evidence="1" id="KW-0472">Membrane</keyword>
<accession>A0A975T0N5</accession>
<feature type="signal peptide" evidence="2">
    <location>
        <begin position="1"/>
        <end position="30"/>
    </location>
</feature>
<feature type="chain" id="PRO_5037708071" evidence="2">
    <location>
        <begin position="31"/>
        <end position="191"/>
    </location>
</feature>
<sequence>MNSQLRRLLTFAVAVLVVACARDGASPAFAHTDLVGAAPEAGEVVAGPPADLTLTFTDTLLPAGAQVLVRDERAVRVSGAVAVSGGQARVPLRGTARPGTYRVAYRVVASDGHAVTGSYRFRVVGTSASAARPAAATRDVADRAVVATAAGPPGGPSSSTWVVAGLGAVTLALVLGLGAARRRTSRDEEAR</sequence>